<evidence type="ECO:0000259" key="1">
    <source>
        <dbReference type="PROSITE" id="PS50175"/>
    </source>
</evidence>
<protein>
    <recommendedName>
        <fullName evidence="1">Peptidase A2 domain-containing protein</fullName>
    </recommendedName>
</protein>
<reference evidence="2 3" key="1">
    <citation type="submission" date="2020-02" db="EMBL/GenBank/DDBJ databases">
        <authorList>
            <person name="Ferguson B K."/>
        </authorList>
    </citation>
    <scope>NUCLEOTIDE SEQUENCE [LARGE SCALE GENOMIC DNA]</scope>
</reference>
<evidence type="ECO:0000313" key="3">
    <source>
        <dbReference type="Proteomes" id="UP000479190"/>
    </source>
</evidence>
<proteinExistence type="predicted"/>
<dbReference type="Proteomes" id="UP000479190">
    <property type="component" value="Unassembled WGS sequence"/>
</dbReference>
<gene>
    <name evidence="2" type="ORF">TBRA_LOCUS15100</name>
</gene>
<dbReference type="EMBL" id="CADCXV010001320">
    <property type="protein sequence ID" value="CAB0043512.1"/>
    <property type="molecule type" value="Genomic_DNA"/>
</dbReference>
<dbReference type="OrthoDB" id="8070059at2759"/>
<dbReference type="GO" id="GO:0006508">
    <property type="term" value="P:proteolysis"/>
    <property type="evidence" value="ECO:0007669"/>
    <property type="project" value="InterPro"/>
</dbReference>
<dbReference type="AlphaFoldDB" id="A0A6H5J2D1"/>
<dbReference type="GO" id="GO:0004190">
    <property type="term" value="F:aspartic-type endopeptidase activity"/>
    <property type="evidence" value="ECO:0007669"/>
    <property type="project" value="InterPro"/>
</dbReference>
<keyword evidence="3" id="KW-1185">Reference proteome</keyword>
<sequence length="150" mass="16619">MTAGGELLSVRALIDPAAERSFVTRRAASQLNLPERRTSMSIIGLGAAVSSRAGTELCLQVLSPKKSEFKLQTSALILSELTDFLPSKRVNFESWPHIQGLELGRPPSSACRRVWTLFSAVTFSRRSFWTESSKDLLEPLLLRRRSLDGS</sequence>
<feature type="domain" description="Peptidase A2" evidence="1">
    <location>
        <begin position="10"/>
        <end position="86"/>
    </location>
</feature>
<dbReference type="PROSITE" id="PS50175">
    <property type="entry name" value="ASP_PROT_RETROV"/>
    <property type="match status" value="1"/>
</dbReference>
<accession>A0A6H5J2D1</accession>
<evidence type="ECO:0000313" key="2">
    <source>
        <dbReference type="EMBL" id="CAB0043512.1"/>
    </source>
</evidence>
<name>A0A6H5J2D1_9HYME</name>
<organism evidence="2 3">
    <name type="scientific">Trichogramma brassicae</name>
    <dbReference type="NCBI Taxonomy" id="86971"/>
    <lineage>
        <taxon>Eukaryota</taxon>
        <taxon>Metazoa</taxon>
        <taxon>Ecdysozoa</taxon>
        <taxon>Arthropoda</taxon>
        <taxon>Hexapoda</taxon>
        <taxon>Insecta</taxon>
        <taxon>Pterygota</taxon>
        <taxon>Neoptera</taxon>
        <taxon>Endopterygota</taxon>
        <taxon>Hymenoptera</taxon>
        <taxon>Apocrita</taxon>
        <taxon>Proctotrupomorpha</taxon>
        <taxon>Chalcidoidea</taxon>
        <taxon>Trichogrammatidae</taxon>
        <taxon>Trichogramma</taxon>
    </lineage>
</organism>
<dbReference type="InterPro" id="IPR001995">
    <property type="entry name" value="Peptidase_A2_cat"/>
</dbReference>